<gene>
    <name evidence="2" type="ORF">g.3274</name>
</gene>
<protein>
    <recommendedName>
        <fullName evidence="1">PiggyBac transposable element-derived protein domain-containing protein</fullName>
    </recommendedName>
</protein>
<accession>A0A1B6JU22</accession>
<proteinExistence type="predicted"/>
<dbReference type="AlphaFoldDB" id="A0A1B6JU22"/>
<evidence type="ECO:0000259" key="1">
    <source>
        <dbReference type="Pfam" id="PF13843"/>
    </source>
</evidence>
<name>A0A1B6JU22_9HEMI</name>
<dbReference type="PANTHER" id="PTHR46599">
    <property type="entry name" value="PIGGYBAC TRANSPOSABLE ELEMENT-DERIVED PROTEIN 4"/>
    <property type="match status" value="1"/>
</dbReference>
<dbReference type="InterPro" id="IPR029526">
    <property type="entry name" value="PGBD"/>
</dbReference>
<feature type="non-terminal residue" evidence="2">
    <location>
        <position position="142"/>
    </location>
</feature>
<reference evidence="2" key="1">
    <citation type="submission" date="2015-11" db="EMBL/GenBank/DDBJ databases">
        <title>De novo transcriptome assembly of four potential Pierce s Disease insect vectors from Arizona vineyards.</title>
        <authorList>
            <person name="Tassone E.E."/>
        </authorList>
    </citation>
    <scope>NUCLEOTIDE SEQUENCE</scope>
</reference>
<feature type="non-terminal residue" evidence="2">
    <location>
        <position position="1"/>
    </location>
</feature>
<dbReference type="Pfam" id="PF13843">
    <property type="entry name" value="DDE_Tnp_1_7"/>
    <property type="match status" value="1"/>
</dbReference>
<dbReference type="EMBL" id="GECU01004999">
    <property type="protein sequence ID" value="JAT02708.1"/>
    <property type="molecule type" value="Transcribed_RNA"/>
</dbReference>
<dbReference type="PANTHER" id="PTHR46599:SF3">
    <property type="entry name" value="PIGGYBAC TRANSPOSABLE ELEMENT-DERIVED PROTEIN 4"/>
    <property type="match status" value="1"/>
</dbReference>
<feature type="domain" description="PiggyBac transposable element-derived protein" evidence="1">
    <location>
        <begin position="41"/>
        <end position="142"/>
    </location>
</feature>
<organism evidence="2">
    <name type="scientific">Homalodisca liturata</name>
    <dbReference type="NCBI Taxonomy" id="320908"/>
    <lineage>
        <taxon>Eukaryota</taxon>
        <taxon>Metazoa</taxon>
        <taxon>Ecdysozoa</taxon>
        <taxon>Arthropoda</taxon>
        <taxon>Hexapoda</taxon>
        <taxon>Insecta</taxon>
        <taxon>Pterygota</taxon>
        <taxon>Neoptera</taxon>
        <taxon>Paraneoptera</taxon>
        <taxon>Hemiptera</taxon>
        <taxon>Auchenorrhyncha</taxon>
        <taxon>Membracoidea</taxon>
        <taxon>Cicadellidae</taxon>
        <taxon>Cicadellinae</taxon>
        <taxon>Proconiini</taxon>
        <taxon>Homalodisca</taxon>
    </lineage>
</organism>
<sequence>DPYIEWEKDLTNIPARRGRIRQQNIITRLPGPKGQSRNVTSPLESFQLFFPDDELEKIVGYTNQWIDAARETLVQERDARVTNLTEIKALIGILFFAGVCKSSHQNILDLWAEDGTGIDFFRCAMSSKRFRFLLRALRFDDN</sequence>
<evidence type="ECO:0000313" key="2">
    <source>
        <dbReference type="EMBL" id="JAT02708.1"/>
    </source>
</evidence>